<feature type="transmembrane region" description="Helical" evidence="6">
    <location>
        <begin position="286"/>
        <end position="309"/>
    </location>
</feature>
<evidence type="ECO:0008006" key="9">
    <source>
        <dbReference type="Google" id="ProtNLM"/>
    </source>
</evidence>
<name>A0A9N9WSP3_9DIPT</name>
<dbReference type="GO" id="GO:0022857">
    <property type="term" value="F:transmembrane transporter activity"/>
    <property type="evidence" value="ECO:0007669"/>
    <property type="project" value="InterPro"/>
</dbReference>
<dbReference type="InterPro" id="IPR036259">
    <property type="entry name" value="MFS_trans_sf"/>
</dbReference>
<comment type="subcellular location">
    <subcellularLocation>
        <location evidence="1">Endomembrane system</location>
        <topology evidence="1">Multi-pass membrane protein</topology>
    </subcellularLocation>
</comment>
<dbReference type="Gene3D" id="1.20.1250.20">
    <property type="entry name" value="MFS general substrate transporter like domains"/>
    <property type="match status" value="1"/>
</dbReference>
<evidence type="ECO:0000256" key="1">
    <source>
        <dbReference type="ARBA" id="ARBA00004127"/>
    </source>
</evidence>
<reference evidence="7" key="1">
    <citation type="submission" date="2022-01" db="EMBL/GenBank/DDBJ databases">
        <authorList>
            <person name="King R."/>
        </authorList>
    </citation>
    <scope>NUCLEOTIDE SEQUENCE</scope>
</reference>
<feature type="transmembrane region" description="Helical" evidence="6">
    <location>
        <begin position="195"/>
        <end position="217"/>
    </location>
</feature>
<feature type="transmembrane region" description="Helical" evidence="6">
    <location>
        <begin position="103"/>
        <end position="123"/>
    </location>
</feature>
<dbReference type="OrthoDB" id="370281at2759"/>
<feature type="transmembrane region" description="Helical" evidence="6">
    <location>
        <begin position="237"/>
        <end position="256"/>
    </location>
</feature>
<keyword evidence="2" id="KW-0813">Transport</keyword>
<feature type="transmembrane region" description="Helical" evidence="6">
    <location>
        <begin position="359"/>
        <end position="378"/>
    </location>
</feature>
<accession>A0A9N9WSP3</accession>
<dbReference type="PANTHER" id="PTHR23510">
    <property type="entry name" value="INNER MEMBRANE TRANSPORT PROTEIN YAJR"/>
    <property type="match status" value="1"/>
</dbReference>
<evidence type="ECO:0000256" key="5">
    <source>
        <dbReference type="ARBA" id="ARBA00023136"/>
    </source>
</evidence>
<reference evidence="7" key="2">
    <citation type="submission" date="2022-10" db="EMBL/GenBank/DDBJ databases">
        <authorList>
            <consortium name="ENA_rothamsted_submissions"/>
            <consortium name="culmorum"/>
            <person name="King R."/>
        </authorList>
    </citation>
    <scope>NUCLEOTIDE SEQUENCE</scope>
</reference>
<feature type="transmembrane region" description="Helical" evidence="6">
    <location>
        <begin position="329"/>
        <end position="347"/>
    </location>
</feature>
<evidence type="ECO:0000256" key="3">
    <source>
        <dbReference type="ARBA" id="ARBA00022692"/>
    </source>
</evidence>
<proteinExistence type="predicted"/>
<dbReference type="InterPro" id="IPR051068">
    <property type="entry name" value="MFS_Domain-Containing_Protein"/>
</dbReference>
<dbReference type="PANTHER" id="PTHR23510:SF3">
    <property type="entry name" value="MAJOR FACILITATOR SUPERFAMILY DOMAIN-CONTAINING PROTEIN 8"/>
    <property type="match status" value="1"/>
</dbReference>
<evidence type="ECO:0000313" key="8">
    <source>
        <dbReference type="Proteomes" id="UP001153620"/>
    </source>
</evidence>
<sequence length="546" mass="62233">MMNESELNSLDAEASNKVQILETPEERKMRQLSLKIIYFTMFLMTLGFSIILTGIWPYLDKLDKNAGKEFMGMIVAANPLGQFIFSPIFGWWANKASSIRTPFIVSMIIFCLASAMYSCLDIVESNVKYWMVFARFFVGVSSANIDLLTQHQSIPLIISNSRSNYLTRNRILLVICRSYVSAATTLKERTKAVSLLTLAQTLGFIFGPMLQGIFTPLGGEGIKMFYNIPLSMYTAPGWLNVFLGLLNLILFFPKFFQDKRVAAREQMLIHGKETEKETWKAIKPDYLVSWALIFSLFVFVFNFVLLESLGTPLTMDQFAWTKKEALENMAYIMTAGGIIACGTFLMISPLCKKFKENDVLIYGGFFLMILGRFTHIPYGNETPKLAYPKEYGFENGTYVIFKDDDEAVLGCPFIEQKWCSTTPKLGFTEFIVGYLLTSFGYPIGLTLIQTIFSKVLGPRPQGNWMGLMTNAGCLSRIFGPICVSMLYTRFGTLVIMLFTLVLMLIPMIWLFLLKDRLYIEEFKDRTVEMENMSERRNLQSEKDNIS</sequence>
<dbReference type="GO" id="GO:0012505">
    <property type="term" value="C:endomembrane system"/>
    <property type="evidence" value="ECO:0007669"/>
    <property type="project" value="UniProtKB-SubCell"/>
</dbReference>
<feature type="transmembrane region" description="Helical" evidence="6">
    <location>
        <begin position="36"/>
        <end position="58"/>
    </location>
</feature>
<dbReference type="Proteomes" id="UP001153620">
    <property type="component" value="Chromosome 2"/>
</dbReference>
<evidence type="ECO:0000256" key="4">
    <source>
        <dbReference type="ARBA" id="ARBA00022989"/>
    </source>
</evidence>
<protein>
    <recommendedName>
        <fullName evidence="9">Major facilitator superfamily domain-containing protein 8</fullName>
    </recommendedName>
</protein>
<feature type="transmembrane region" description="Helical" evidence="6">
    <location>
        <begin position="493"/>
        <end position="513"/>
    </location>
</feature>
<dbReference type="InterPro" id="IPR011701">
    <property type="entry name" value="MFS"/>
</dbReference>
<feature type="transmembrane region" description="Helical" evidence="6">
    <location>
        <begin position="431"/>
        <end position="452"/>
    </location>
</feature>
<dbReference type="AlphaFoldDB" id="A0A9N9WSP3"/>
<evidence type="ECO:0000256" key="2">
    <source>
        <dbReference type="ARBA" id="ARBA00022448"/>
    </source>
</evidence>
<organism evidence="7 8">
    <name type="scientific">Chironomus riparius</name>
    <dbReference type="NCBI Taxonomy" id="315576"/>
    <lineage>
        <taxon>Eukaryota</taxon>
        <taxon>Metazoa</taxon>
        <taxon>Ecdysozoa</taxon>
        <taxon>Arthropoda</taxon>
        <taxon>Hexapoda</taxon>
        <taxon>Insecta</taxon>
        <taxon>Pterygota</taxon>
        <taxon>Neoptera</taxon>
        <taxon>Endopterygota</taxon>
        <taxon>Diptera</taxon>
        <taxon>Nematocera</taxon>
        <taxon>Chironomoidea</taxon>
        <taxon>Chironomidae</taxon>
        <taxon>Chironominae</taxon>
        <taxon>Chironomus</taxon>
    </lineage>
</organism>
<keyword evidence="5 6" id="KW-0472">Membrane</keyword>
<dbReference type="SUPFAM" id="SSF103473">
    <property type="entry name" value="MFS general substrate transporter"/>
    <property type="match status" value="2"/>
</dbReference>
<dbReference type="Pfam" id="PF07690">
    <property type="entry name" value="MFS_1"/>
    <property type="match status" value="2"/>
</dbReference>
<feature type="transmembrane region" description="Helical" evidence="6">
    <location>
        <begin position="70"/>
        <end position="91"/>
    </location>
</feature>
<dbReference type="GO" id="GO:0005765">
    <property type="term" value="C:lysosomal membrane"/>
    <property type="evidence" value="ECO:0007669"/>
    <property type="project" value="TreeGrafter"/>
</dbReference>
<keyword evidence="8" id="KW-1185">Reference proteome</keyword>
<evidence type="ECO:0000313" key="7">
    <source>
        <dbReference type="EMBL" id="CAG9802651.1"/>
    </source>
</evidence>
<evidence type="ECO:0000256" key="6">
    <source>
        <dbReference type="SAM" id="Phobius"/>
    </source>
</evidence>
<gene>
    <name evidence="7" type="ORF">CHIRRI_LOCUS5557</name>
</gene>
<keyword evidence="3 6" id="KW-0812">Transmembrane</keyword>
<dbReference type="EMBL" id="OU895878">
    <property type="protein sequence ID" value="CAG9802651.1"/>
    <property type="molecule type" value="Genomic_DNA"/>
</dbReference>
<keyword evidence="4 6" id="KW-1133">Transmembrane helix</keyword>
<feature type="transmembrane region" description="Helical" evidence="6">
    <location>
        <begin position="464"/>
        <end position="487"/>
    </location>
</feature>
<dbReference type="CDD" id="cd17326">
    <property type="entry name" value="MFS_MFSD8"/>
    <property type="match status" value="1"/>
</dbReference>